<keyword evidence="2" id="KW-0732">Signal</keyword>
<gene>
    <name evidence="3" type="ORF">E2C01_029079</name>
</gene>
<feature type="signal peptide" evidence="2">
    <location>
        <begin position="1"/>
        <end position="25"/>
    </location>
</feature>
<comment type="caution">
    <text evidence="3">The sequence shown here is derived from an EMBL/GenBank/DDBJ whole genome shotgun (WGS) entry which is preliminary data.</text>
</comment>
<dbReference type="Proteomes" id="UP000324222">
    <property type="component" value="Unassembled WGS sequence"/>
</dbReference>
<dbReference type="OrthoDB" id="6418377at2759"/>
<feature type="chain" id="PRO_5022796382" evidence="2">
    <location>
        <begin position="26"/>
        <end position="156"/>
    </location>
</feature>
<dbReference type="EMBL" id="VSRR010003319">
    <property type="protein sequence ID" value="MPC35651.1"/>
    <property type="molecule type" value="Genomic_DNA"/>
</dbReference>
<evidence type="ECO:0000256" key="2">
    <source>
        <dbReference type="SAM" id="SignalP"/>
    </source>
</evidence>
<dbReference type="AlphaFoldDB" id="A0A5B7EMF5"/>
<name>A0A5B7EMF5_PORTR</name>
<feature type="compositionally biased region" description="Low complexity" evidence="1">
    <location>
        <begin position="79"/>
        <end position="94"/>
    </location>
</feature>
<organism evidence="3 4">
    <name type="scientific">Portunus trituberculatus</name>
    <name type="common">Swimming crab</name>
    <name type="synonym">Neptunus trituberculatus</name>
    <dbReference type="NCBI Taxonomy" id="210409"/>
    <lineage>
        <taxon>Eukaryota</taxon>
        <taxon>Metazoa</taxon>
        <taxon>Ecdysozoa</taxon>
        <taxon>Arthropoda</taxon>
        <taxon>Crustacea</taxon>
        <taxon>Multicrustacea</taxon>
        <taxon>Malacostraca</taxon>
        <taxon>Eumalacostraca</taxon>
        <taxon>Eucarida</taxon>
        <taxon>Decapoda</taxon>
        <taxon>Pleocyemata</taxon>
        <taxon>Brachyura</taxon>
        <taxon>Eubrachyura</taxon>
        <taxon>Portunoidea</taxon>
        <taxon>Portunidae</taxon>
        <taxon>Portuninae</taxon>
        <taxon>Portunus</taxon>
    </lineage>
</organism>
<evidence type="ECO:0000313" key="3">
    <source>
        <dbReference type="EMBL" id="MPC35651.1"/>
    </source>
</evidence>
<protein>
    <submittedName>
        <fullName evidence="3">Uncharacterized protein</fullName>
    </submittedName>
</protein>
<reference evidence="3 4" key="1">
    <citation type="submission" date="2019-05" db="EMBL/GenBank/DDBJ databases">
        <title>Another draft genome of Portunus trituberculatus and its Hox gene families provides insights of decapod evolution.</title>
        <authorList>
            <person name="Jeong J.-H."/>
            <person name="Song I."/>
            <person name="Kim S."/>
            <person name="Choi T."/>
            <person name="Kim D."/>
            <person name="Ryu S."/>
            <person name="Kim W."/>
        </authorList>
    </citation>
    <scope>NUCLEOTIDE SEQUENCE [LARGE SCALE GENOMIC DNA]</scope>
    <source>
        <tissue evidence="3">Muscle</tissue>
    </source>
</reference>
<feature type="region of interest" description="Disordered" evidence="1">
    <location>
        <begin position="54"/>
        <end position="108"/>
    </location>
</feature>
<sequence length="156" mass="17665">MEGKIYLAWAIIFLTVARTAKLTEAQEFIYTKFSCDNMIPQHTTEVTRLMEEEKLEMESNHVNTPTSPTTEEEEEEEGSGSTTPTTTTTTTTTTRPPPAPKAQVYNGNINMQILTSEDKYRRLKTLEGEFIVKSMDGRGSGRVSEQNREQPFPRIP</sequence>
<evidence type="ECO:0000313" key="4">
    <source>
        <dbReference type="Proteomes" id="UP000324222"/>
    </source>
</evidence>
<accession>A0A5B7EMF5</accession>
<evidence type="ECO:0000256" key="1">
    <source>
        <dbReference type="SAM" id="MobiDB-lite"/>
    </source>
</evidence>
<keyword evidence="4" id="KW-1185">Reference proteome</keyword>
<proteinExistence type="predicted"/>
<feature type="region of interest" description="Disordered" evidence="1">
    <location>
        <begin position="132"/>
        <end position="156"/>
    </location>
</feature>